<accession>A0A383DJZ6</accession>
<name>A0A383DJZ6_9ZZZZ</name>
<dbReference type="EMBL" id="UINC01217532">
    <property type="protein sequence ID" value="SVE44168.1"/>
    <property type="molecule type" value="Genomic_DNA"/>
</dbReference>
<proteinExistence type="predicted"/>
<feature type="non-terminal residue" evidence="1">
    <location>
        <position position="129"/>
    </location>
</feature>
<protein>
    <submittedName>
        <fullName evidence="1">Uncharacterized protein</fullName>
    </submittedName>
</protein>
<dbReference type="AlphaFoldDB" id="A0A383DJZ6"/>
<evidence type="ECO:0000313" key="1">
    <source>
        <dbReference type="EMBL" id="SVE44168.1"/>
    </source>
</evidence>
<organism evidence="1">
    <name type="scientific">marine metagenome</name>
    <dbReference type="NCBI Taxonomy" id="408172"/>
    <lineage>
        <taxon>unclassified sequences</taxon>
        <taxon>metagenomes</taxon>
        <taxon>ecological metagenomes</taxon>
    </lineage>
</organism>
<reference evidence="1" key="1">
    <citation type="submission" date="2018-05" db="EMBL/GenBank/DDBJ databases">
        <authorList>
            <person name="Lanie J.A."/>
            <person name="Ng W.-L."/>
            <person name="Kazmierczak K.M."/>
            <person name="Andrzejewski T.M."/>
            <person name="Davidsen T.M."/>
            <person name="Wayne K.J."/>
            <person name="Tettelin H."/>
            <person name="Glass J.I."/>
            <person name="Rusch D."/>
            <person name="Podicherti R."/>
            <person name="Tsui H.-C.T."/>
            <person name="Winkler M.E."/>
        </authorList>
    </citation>
    <scope>NUCLEOTIDE SEQUENCE</scope>
</reference>
<gene>
    <name evidence="1" type="ORF">METZ01_LOCUS497022</name>
</gene>
<sequence>MLRVPSRSSVTLWEETAPVKLTRKHCPLPRFRGISVRILINKKWCFTLRLHDNLSHHFKVSHLRYVSLIRTQYLLTVKVHRVFPSYCGYAASSPQLQLRRDSLRDSGPVVARFVQVGTYPTRNFATLGP</sequence>